<dbReference type="AlphaFoldDB" id="A0A2T7NHZ2"/>
<keyword evidence="4" id="KW-1185">Reference proteome</keyword>
<accession>A0A2T7NHZ2</accession>
<organism evidence="3 4">
    <name type="scientific">Pomacea canaliculata</name>
    <name type="common">Golden apple snail</name>
    <dbReference type="NCBI Taxonomy" id="400727"/>
    <lineage>
        <taxon>Eukaryota</taxon>
        <taxon>Metazoa</taxon>
        <taxon>Spiralia</taxon>
        <taxon>Lophotrochozoa</taxon>
        <taxon>Mollusca</taxon>
        <taxon>Gastropoda</taxon>
        <taxon>Caenogastropoda</taxon>
        <taxon>Architaenioglossa</taxon>
        <taxon>Ampullarioidea</taxon>
        <taxon>Ampullariidae</taxon>
        <taxon>Pomacea</taxon>
    </lineage>
</organism>
<evidence type="ECO:0000313" key="3">
    <source>
        <dbReference type="EMBL" id="PVD20789.1"/>
    </source>
</evidence>
<protein>
    <submittedName>
        <fullName evidence="3">Uncharacterized protein</fullName>
    </submittedName>
</protein>
<dbReference type="EMBL" id="PZQS01000012">
    <property type="protein sequence ID" value="PVD20789.1"/>
    <property type="molecule type" value="Genomic_DNA"/>
</dbReference>
<reference evidence="3 4" key="1">
    <citation type="submission" date="2018-04" db="EMBL/GenBank/DDBJ databases">
        <title>The genome of golden apple snail Pomacea canaliculata provides insight into stress tolerance and invasive adaptation.</title>
        <authorList>
            <person name="Liu C."/>
            <person name="Liu B."/>
            <person name="Ren Y."/>
            <person name="Zhang Y."/>
            <person name="Wang H."/>
            <person name="Li S."/>
            <person name="Jiang F."/>
            <person name="Yin L."/>
            <person name="Zhang G."/>
            <person name="Qian W."/>
            <person name="Fan W."/>
        </authorList>
    </citation>
    <scope>NUCLEOTIDE SEQUENCE [LARGE SCALE GENOMIC DNA]</scope>
    <source>
        <strain evidence="3">SZHN2017</strain>
        <tissue evidence="3">Muscle</tissue>
    </source>
</reference>
<sequence>MVPDTQVAELQEQLSRARQAEDANRAAVRSLEETLAGQERQRLQQQAHEAKKIQESELRAAALARELEITRGNSKAQKGQIQQLQELLATREQQHKQEMAERYRLDSKELREVLQKEVQLVEKKHRQEMTSCQEKIETLSHQYSQLEDEFRLALQIEAGKFREIQTAFERVSAENAENKQLLVAAQKKDENTSVMLSELTALVKEQKGRITELSRAKQEQASQYRERVETLEASLEEARKRMVQFELLKQESTRLQSTVHAQESIIEGLKAERRLWGQELAQQGASLSQDRGRLEAKIETLQQEIVTLKKQLERETDLVKIKTKMVDDQTETIRKLKEGLLDRDEQIRAAREDTLKVQRTLEEQLAEERAAHQDLQEALEEMRHRKNDLKQQVSTLQAELETSQHAHQQLSARWREKSDLIGSLEKQVSNMKNTWEEREKRLTQERDQAKEAASLAIEKMRSMDDGFRRQLEAAEKSHREELAQVTQEKEQEVHIAEQKVLIVEEEMRRLLCETEQAKRTMEDKVKRLTQALGDLQSDLL</sequence>
<gene>
    <name evidence="3" type="ORF">C0Q70_18950</name>
</gene>
<dbReference type="OrthoDB" id="7451790at2759"/>
<dbReference type="Proteomes" id="UP000245119">
    <property type="component" value="Linkage Group LG12"/>
</dbReference>
<dbReference type="Gene3D" id="1.10.287.1490">
    <property type="match status" value="1"/>
</dbReference>
<feature type="coiled-coil region" evidence="1">
    <location>
        <begin position="284"/>
        <end position="318"/>
    </location>
</feature>
<feature type="coiled-coil region" evidence="1">
    <location>
        <begin position="358"/>
        <end position="538"/>
    </location>
</feature>
<keyword evidence="1" id="KW-0175">Coiled coil</keyword>
<comment type="caution">
    <text evidence="3">The sequence shown here is derived from an EMBL/GenBank/DDBJ whole genome shotgun (WGS) entry which is preliminary data.</text>
</comment>
<proteinExistence type="predicted"/>
<name>A0A2T7NHZ2_POMCA</name>
<evidence type="ECO:0000313" key="4">
    <source>
        <dbReference type="Proteomes" id="UP000245119"/>
    </source>
</evidence>
<evidence type="ECO:0000256" key="2">
    <source>
        <dbReference type="SAM" id="MobiDB-lite"/>
    </source>
</evidence>
<feature type="region of interest" description="Disordered" evidence="2">
    <location>
        <begin position="1"/>
        <end position="29"/>
    </location>
</feature>
<dbReference type="STRING" id="400727.A0A2T7NHZ2"/>
<feature type="coiled-coil region" evidence="1">
    <location>
        <begin position="196"/>
        <end position="248"/>
    </location>
</feature>
<evidence type="ECO:0000256" key="1">
    <source>
        <dbReference type="SAM" id="Coils"/>
    </source>
</evidence>